<dbReference type="InParanoid" id="A0A409WM51"/>
<protein>
    <submittedName>
        <fullName evidence="2">Uncharacterized protein</fullName>
    </submittedName>
</protein>
<sequence length="75" mass="8008">MLVRGVEYENFSMEDAIEITLNEIREEEERMKAAAASASASDSQENGDARAASNADAKTPIEDSADAKASDVNAK</sequence>
<comment type="caution">
    <text evidence="2">The sequence shown here is derived from an EMBL/GenBank/DDBJ whole genome shotgun (WGS) entry which is preliminary data.</text>
</comment>
<gene>
    <name evidence="2" type="ORF">CVT24_010249</name>
</gene>
<feature type="region of interest" description="Disordered" evidence="1">
    <location>
        <begin position="28"/>
        <end position="75"/>
    </location>
</feature>
<dbReference type="Proteomes" id="UP000284842">
    <property type="component" value="Unassembled WGS sequence"/>
</dbReference>
<dbReference type="AlphaFoldDB" id="A0A409WM51"/>
<feature type="compositionally biased region" description="Basic and acidic residues" evidence="1">
    <location>
        <begin position="59"/>
        <end position="75"/>
    </location>
</feature>
<accession>A0A409WM51</accession>
<keyword evidence="3" id="KW-1185">Reference proteome</keyword>
<evidence type="ECO:0000313" key="2">
    <source>
        <dbReference type="EMBL" id="PPQ79653.1"/>
    </source>
</evidence>
<organism evidence="2 3">
    <name type="scientific">Panaeolus cyanescens</name>
    <dbReference type="NCBI Taxonomy" id="181874"/>
    <lineage>
        <taxon>Eukaryota</taxon>
        <taxon>Fungi</taxon>
        <taxon>Dikarya</taxon>
        <taxon>Basidiomycota</taxon>
        <taxon>Agaricomycotina</taxon>
        <taxon>Agaricomycetes</taxon>
        <taxon>Agaricomycetidae</taxon>
        <taxon>Agaricales</taxon>
        <taxon>Agaricineae</taxon>
        <taxon>Galeropsidaceae</taxon>
        <taxon>Panaeolus</taxon>
    </lineage>
</organism>
<evidence type="ECO:0000313" key="3">
    <source>
        <dbReference type="Proteomes" id="UP000284842"/>
    </source>
</evidence>
<proteinExistence type="predicted"/>
<reference evidence="2 3" key="1">
    <citation type="journal article" date="2018" name="Evol. Lett.">
        <title>Horizontal gene cluster transfer increased hallucinogenic mushroom diversity.</title>
        <authorList>
            <person name="Reynolds H.T."/>
            <person name="Vijayakumar V."/>
            <person name="Gluck-Thaler E."/>
            <person name="Korotkin H.B."/>
            <person name="Matheny P.B."/>
            <person name="Slot J.C."/>
        </authorList>
    </citation>
    <scope>NUCLEOTIDE SEQUENCE [LARGE SCALE GENOMIC DNA]</scope>
    <source>
        <strain evidence="2 3">2629</strain>
    </source>
</reference>
<evidence type="ECO:0000256" key="1">
    <source>
        <dbReference type="SAM" id="MobiDB-lite"/>
    </source>
</evidence>
<name>A0A409WM51_9AGAR</name>
<dbReference type="EMBL" id="NHTK01005406">
    <property type="protein sequence ID" value="PPQ79653.1"/>
    <property type="molecule type" value="Genomic_DNA"/>
</dbReference>